<dbReference type="Proteomes" id="UP000507695">
    <property type="component" value="Unassembled WGS sequence"/>
</dbReference>
<organism evidence="1">
    <name type="scientific">Klebsiella pneumoniae</name>
    <dbReference type="NCBI Taxonomy" id="573"/>
    <lineage>
        <taxon>Bacteria</taxon>
        <taxon>Pseudomonadati</taxon>
        <taxon>Pseudomonadota</taxon>
        <taxon>Gammaproteobacteria</taxon>
        <taxon>Enterobacterales</taxon>
        <taxon>Enterobacteriaceae</taxon>
        <taxon>Klebsiella/Raoultella group</taxon>
        <taxon>Klebsiella</taxon>
        <taxon>Klebsiella pneumoniae complex</taxon>
    </lineage>
</organism>
<evidence type="ECO:0000313" key="1">
    <source>
        <dbReference type="EMBL" id="VTM55045.1"/>
    </source>
</evidence>
<proteinExistence type="predicted"/>
<dbReference type="EMBL" id="CABDVL010000003">
    <property type="protein sequence ID" value="VTM55045.1"/>
    <property type="molecule type" value="Genomic_DNA"/>
</dbReference>
<sequence length="83" mass="9040">MSKLTTMKVACPDCGSEMLKRPDDFDFDTNFVGVSCANCGREITKDDVVKQGTDVVKKQVDDILRDAFRERAGSSSNPSSSST</sequence>
<dbReference type="AlphaFoldDB" id="A0A4P0Y600"/>
<gene>
    <name evidence="1" type="ORF">NCTC9183_03331</name>
</gene>
<reference evidence="1" key="1">
    <citation type="submission" date="2019-04" db="EMBL/GenBank/DDBJ databases">
        <authorList>
            <consortium name="Pathogen Informatics"/>
        </authorList>
    </citation>
    <scope>NUCLEOTIDE SEQUENCE</scope>
    <source>
        <strain evidence="1">NCTC9183</strain>
    </source>
</reference>
<name>A0A4P0Y600_KLEPN</name>
<protein>
    <submittedName>
        <fullName evidence="1">Uncharacterized protein</fullName>
    </submittedName>
</protein>
<accession>A0A4P0Y600</accession>